<feature type="chain" id="PRO_5008684055" evidence="4">
    <location>
        <begin position="34"/>
        <end position="431"/>
    </location>
</feature>
<evidence type="ECO:0000313" key="5">
    <source>
        <dbReference type="EMBL" id="SCB24965.1"/>
    </source>
</evidence>
<organism evidence="5 6">
    <name type="scientific">Rhizobium hainanense</name>
    <dbReference type="NCBI Taxonomy" id="52131"/>
    <lineage>
        <taxon>Bacteria</taxon>
        <taxon>Pseudomonadati</taxon>
        <taxon>Pseudomonadota</taxon>
        <taxon>Alphaproteobacteria</taxon>
        <taxon>Hyphomicrobiales</taxon>
        <taxon>Rhizobiaceae</taxon>
        <taxon>Rhizobium/Agrobacterium group</taxon>
        <taxon>Rhizobium</taxon>
    </lineage>
</organism>
<feature type="signal peptide" evidence="4">
    <location>
        <begin position="1"/>
        <end position="33"/>
    </location>
</feature>
<dbReference type="AlphaFoldDB" id="A0A1C3VBC0"/>
<dbReference type="GO" id="GO:0042597">
    <property type="term" value="C:periplasmic space"/>
    <property type="evidence" value="ECO:0007669"/>
    <property type="project" value="UniProtKB-SubCell"/>
</dbReference>
<dbReference type="Proteomes" id="UP000186228">
    <property type="component" value="Unassembled WGS sequence"/>
</dbReference>
<keyword evidence="3" id="KW-0574">Periplasm</keyword>
<comment type="subcellular location">
    <subcellularLocation>
        <location evidence="1">Periplasm</location>
    </subcellularLocation>
</comment>
<dbReference type="InterPro" id="IPR006059">
    <property type="entry name" value="SBP"/>
</dbReference>
<dbReference type="PROSITE" id="PS51318">
    <property type="entry name" value="TAT"/>
    <property type="match status" value="1"/>
</dbReference>
<dbReference type="Gene3D" id="3.40.190.10">
    <property type="entry name" value="Periplasmic binding protein-like II"/>
    <property type="match status" value="2"/>
</dbReference>
<evidence type="ECO:0000256" key="1">
    <source>
        <dbReference type="ARBA" id="ARBA00004418"/>
    </source>
</evidence>
<gene>
    <name evidence="5" type="ORF">GA0061100_105190</name>
</gene>
<dbReference type="STRING" id="52131.GA0061100_105190"/>
<keyword evidence="6" id="KW-1185">Reference proteome</keyword>
<evidence type="ECO:0000256" key="2">
    <source>
        <dbReference type="ARBA" id="ARBA00008520"/>
    </source>
</evidence>
<keyword evidence="4" id="KW-0732">Signal</keyword>
<evidence type="ECO:0000256" key="4">
    <source>
        <dbReference type="SAM" id="SignalP"/>
    </source>
</evidence>
<sequence length="431" mass="45901">MNGKSDSMTMNRRSFLAASAAAMAASAAGKVFAADDTLTFWDMVWGTGATYTAAAKELAGKYTPTSGALGVRYQSIPWANWYQTFTSAAASGTTPAVSSGAAFLPFYFLEQGVAVAADNLIGKLDKDGKNDFLPGLLPAMKADGGYAGVPWSMDLRVIWYRKSLLEKAGVEPPTDWDSYIKAGEALKKIGHIGLGLAAGSTTTDAQHTVSALMINNGGGFFAPDGSLNCVSDRNIETLDFINELVRKGIIDPYAASYTSDNLASDWKSGRVAMGFGQTGLDKTLPQEIKSDAVVAHPVKARHGDLGTVYYINSLWMFTTTPSQESSEAFLAWYLDNMHVYWTSGVAIDVPVKKSIADLPIIQSNPNLVLSINEWQPVGKTIGAQAPHAFAALNAVDGGAASAAFVQQIIQGKTKSKDILETLEASLRKVVQ</sequence>
<dbReference type="InterPro" id="IPR006311">
    <property type="entry name" value="TAT_signal"/>
</dbReference>
<comment type="similarity">
    <text evidence="2">Belongs to the bacterial solute-binding protein 1 family.</text>
</comment>
<dbReference type="EMBL" id="FMAC01000005">
    <property type="protein sequence ID" value="SCB24965.1"/>
    <property type="molecule type" value="Genomic_DNA"/>
</dbReference>
<dbReference type="InterPro" id="IPR050490">
    <property type="entry name" value="Bact_solute-bd_prot1"/>
</dbReference>
<proteinExistence type="inferred from homology"/>
<name>A0A1C3VBC0_9HYPH</name>
<protein>
    <submittedName>
        <fullName evidence="5">Carbohydrate ABC transporter substrate-binding protein, CUT1 family (TC 3.A.1.1.-)</fullName>
    </submittedName>
</protein>
<dbReference type="Pfam" id="PF01547">
    <property type="entry name" value="SBP_bac_1"/>
    <property type="match status" value="1"/>
</dbReference>
<dbReference type="PANTHER" id="PTHR43649:SF30">
    <property type="entry name" value="ABC TRANSPORTER SUBSTRATE-BINDING PROTEIN"/>
    <property type="match status" value="1"/>
</dbReference>
<reference evidence="6" key="1">
    <citation type="submission" date="2016-08" db="EMBL/GenBank/DDBJ databases">
        <authorList>
            <person name="Varghese N."/>
            <person name="Submissions Spin"/>
        </authorList>
    </citation>
    <scope>NUCLEOTIDE SEQUENCE [LARGE SCALE GENOMIC DNA]</scope>
    <source>
        <strain evidence="6">CCBAU 57015</strain>
    </source>
</reference>
<evidence type="ECO:0000256" key="3">
    <source>
        <dbReference type="ARBA" id="ARBA00022764"/>
    </source>
</evidence>
<evidence type="ECO:0000313" key="6">
    <source>
        <dbReference type="Proteomes" id="UP000186228"/>
    </source>
</evidence>
<dbReference type="SUPFAM" id="SSF53850">
    <property type="entry name" value="Periplasmic binding protein-like II"/>
    <property type="match status" value="1"/>
</dbReference>
<dbReference type="PANTHER" id="PTHR43649">
    <property type="entry name" value="ARABINOSE-BINDING PROTEIN-RELATED"/>
    <property type="match status" value="1"/>
</dbReference>
<accession>A0A1C3VBC0</accession>